<dbReference type="InterPro" id="IPR017451">
    <property type="entry name" value="F-box-assoc_interact_dom"/>
</dbReference>
<gene>
    <name evidence="3" type="ORF">MERR_LOCUS11795</name>
    <name evidence="4" type="ORF">MERR_LOCUS35179</name>
</gene>
<dbReference type="Proteomes" id="UP000467841">
    <property type="component" value="Unassembled WGS sequence"/>
</dbReference>
<evidence type="ECO:0000313" key="3">
    <source>
        <dbReference type="EMBL" id="CAA7024560.1"/>
    </source>
</evidence>
<dbReference type="NCBIfam" id="TIGR01640">
    <property type="entry name" value="F_box_assoc_1"/>
    <property type="match status" value="1"/>
</dbReference>
<evidence type="ECO:0000259" key="2">
    <source>
        <dbReference type="PROSITE" id="PS50181"/>
    </source>
</evidence>
<dbReference type="InterPro" id="IPR036047">
    <property type="entry name" value="F-box-like_dom_sf"/>
</dbReference>
<feature type="compositionally biased region" description="Basic residues" evidence="1">
    <location>
        <begin position="1"/>
        <end position="13"/>
    </location>
</feature>
<evidence type="ECO:0000256" key="1">
    <source>
        <dbReference type="SAM" id="MobiDB-lite"/>
    </source>
</evidence>
<dbReference type="Pfam" id="PF00646">
    <property type="entry name" value="F-box"/>
    <property type="match status" value="1"/>
</dbReference>
<feature type="domain" description="F-box" evidence="2">
    <location>
        <begin position="21"/>
        <end position="67"/>
    </location>
</feature>
<dbReference type="EMBL" id="CACVBM020001385">
    <property type="protein sequence ID" value="CAA7047944.1"/>
    <property type="molecule type" value="Genomic_DNA"/>
</dbReference>
<dbReference type="OrthoDB" id="1040490at2759"/>
<proteinExistence type="predicted"/>
<dbReference type="SMART" id="SM00256">
    <property type="entry name" value="FBOX"/>
    <property type="match status" value="1"/>
</dbReference>
<evidence type="ECO:0000313" key="5">
    <source>
        <dbReference type="Proteomes" id="UP000467841"/>
    </source>
</evidence>
<dbReference type="CDD" id="cd22157">
    <property type="entry name" value="F-box_AtFBW1-like"/>
    <property type="match status" value="1"/>
</dbReference>
<feature type="region of interest" description="Disordered" evidence="1">
    <location>
        <begin position="1"/>
        <end position="20"/>
    </location>
</feature>
<organism evidence="3 5">
    <name type="scientific">Microthlaspi erraticum</name>
    <dbReference type="NCBI Taxonomy" id="1685480"/>
    <lineage>
        <taxon>Eukaryota</taxon>
        <taxon>Viridiplantae</taxon>
        <taxon>Streptophyta</taxon>
        <taxon>Embryophyta</taxon>
        <taxon>Tracheophyta</taxon>
        <taxon>Spermatophyta</taxon>
        <taxon>Magnoliopsida</taxon>
        <taxon>eudicotyledons</taxon>
        <taxon>Gunneridae</taxon>
        <taxon>Pentapetalae</taxon>
        <taxon>rosids</taxon>
        <taxon>malvids</taxon>
        <taxon>Brassicales</taxon>
        <taxon>Brassicaceae</taxon>
        <taxon>Coluteocarpeae</taxon>
        <taxon>Microthlaspi</taxon>
    </lineage>
</organism>
<reference evidence="3 5" key="1">
    <citation type="submission" date="2020-01" db="EMBL/GenBank/DDBJ databases">
        <authorList>
            <person name="Mishra B."/>
        </authorList>
    </citation>
    <scope>NUCLEOTIDE SEQUENCE [LARGE SCALE GENOMIC DNA]</scope>
</reference>
<sequence length="399" mass="46379">MEQKEAKKRKGNTRRRESTRSKSILSFPLDLTREILSRLPLKSVVRFRCVSKLWSSLTTNPYFISSFGDNSSTRQTLLLCFTKGDKLFVSSIPQHTQDSNNSSPLPIERYHMKLPGYGFHDLTESVHGFICVESSPNPLVWNPSMRSFLPLPNPTNHKSWNSKTLFLGYDPIEGKYKVVCIRYKKVSYVCRVLTLGSAQESWRTVRTKHKHRAGYYTYGRCINGVIYYIARDQCKPSGFGFVIMSFDVRYEKFKMIELPSNIDDPVLINYDGRLACSDSDNYNIRIRDNERRLWILEDAEKHKWSTQDYLLPFDPISRTDMKLRGVTTAGEFVYVPPSFLKSYYILFLDPMGNSYRRFEFKGMADGGGESWPDYIVRHGMYDLNHFHAFPNHTESLMSL</sequence>
<dbReference type="AlphaFoldDB" id="A0A6D2I8L8"/>
<dbReference type="Gene3D" id="1.20.1280.50">
    <property type="match status" value="1"/>
</dbReference>
<name>A0A6D2I8L8_9BRAS</name>
<evidence type="ECO:0000313" key="4">
    <source>
        <dbReference type="EMBL" id="CAA7047944.1"/>
    </source>
</evidence>
<dbReference type="InterPro" id="IPR001810">
    <property type="entry name" value="F-box_dom"/>
</dbReference>
<accession>A0A6D2I8L8</accession>
<dbReference type="PANTHER" id="PTHR31111">
    <property type="entry name" value="BNAA05G37150D PROTEIN-RELATED"/>
    <property type="match status" value="1"/>
</dbReference>
<protein>
    <recommendedName>
        <fullName evidence="2">F-box domain-containing protein</fullName>
    </recommendedName>
</protein>
<dbReference type="SUPFAM" id="SSF81383">
    <property type="entry name" value="F-box domain"/>
    <property type="match status" value="1"/>
</dbReference>
<dbReference type="EMBL" id="CACVBM020000888">
    <property type="protein sequence ID" value="CAA7024560.1"/>
    <property type="molecule type" value="Genomic_DNA"/>
</dbReference>
<dbReference type="Pfam" id="PF08268">
    <property type="entry name" value="FBA_3"/>
    <property type="match status" value="1"/>
</dbReference>
<dbReference type="PANTHER" id="PTHR31111:SF119">
    <property type="entry name" value="F-BOX DOMAIN-CONTAINING PROTEIN"/>
    <property type="match status" value="1"/>
</dbReference>
<keyword evidence="5" id="KW-1185">Reference proteome</keyword>
<dbReference type="PROSITE" id="PS50181">
    <property type="entry name" value="FBOX"/>
    <property type="match status" value="1"/>
</dbReference>
<dbReference type="InterPro" id="IPR013187">
    <property type="entry name" value="F-box-assoc_dom_typ3"/>
</dbReference>